<dbReference type="SUPFAM" id="SSF50022">
    <property type="entry name" value="ISP domain"/>
    <property type="match status" value="1"/>
</dbReference>
<feature type="domain" description="Rieske" evidence="6">
    <location>
        <begin position="421"/>
        <end position="504"/>
    </location>
</feature>
<evidence type="ECO:0000313" key="7">
    <source>
        <dbReference type="EMBL" id="AZP03335.1"/>
    </source>
</evidence>
<dbReference type="InterPro" id="IPR005805">
    <property type="entry name" value="Rieske_Fe-S_prot_C"/>
</dbReference>
<dbReference type="InterPro" id="IPR006076">
    <property type="entry name" value="FAD-dep_OxRdtase"/>
</dbReference>
<evidence type="ECO:0000256" key="3">
    <source>
        <dbReference type="ARBA" id="ARBA00023004"/>
    </source>
</evidence>
<name>A0A3Q9BIT0_9LACT</name>
<dbReference type="RefSeq" id="WP_126108436.1">
    <property type="nucleotide sequence ID" value="NZ_CP034465.1"/>
</dbReference>
<dbReference type="PANTHER" id="PTHR13847">
    <property type="entry name" value="SARCOSINE DEHYDROGENASE-RELATED"/>
    <property type="match status" value="1"/>
</dbReference>
<dbReference type="EMBL" id="CP034465">
    <property type="protein sequence ID" value="AZP03335.1"/>
    <property type="molecule type" value="Genomic_DNA"/>
</dbReference>
<dbReference type="GO" id="GO:0051537">
    <property type="term" value="F:2 iron, 2 sulfur cluster binding"/>
    <property type="evidence" value="ECO:0007669"/>
    <property type="project" value="UniProtKB-KW"/>
</dbReference>
<dbReference type="PRINTS" id="PR00162">
    <property type="entry name" value="RIESKE"/>
</dbReference>
<gene>
    <name evidence="7" type="ORF">EJN90_00870</name>
</gene>
<dbReference type="GO" id="GO:0005737">
    <property type="term" value="C:cytoplasm"/>
    <property type="evidence" value="ECO:0007669"/>
    <property type="project" value="TreeGrafter"/>
</dbReference>
<evidence type="ECO:0000313" key="8">
    <source>
        <dbReference type="Proteomes" id="UP000273326"/>
    </source>
</evidence>
<dbReference type="GO" id="GO:0004497">
    <property type="term" value="F:monooxygenase activity"/>
    <property type="evidence" value="ECO:0007669"/>
    <property type="project" value="UniProtKB-ARBA"/>
</dbReference>
<dbReference type="PROSITE" id="PS51296">
    <property type="entry name" value="RIESKE"/>
    <property type="match status" value="1"/>
</dbReference>
<dbReference type="Pfam" id="PF00355">
    <property type="entry name" value="Rieske"/>
    <property type="match status" value="1"/>
</dbReference>
<evidence type="ECO:0000256" key="5">
    <source>
        <dbReference type="ARBA" id="ARBA00023157"/>
    </source>
</evidence>
<reference evidence="8" key="1">
    <citation type="submission" date="2018-12" db="EMBL/GenBank/DDBJ databases">
        <title>Complete genome sequencing of Jeotgalibaca sp. H21T32.</title>
        <authorList>
            <person name="Bae J.-W."/>
            <person name="Lee S.-Y."/>
        </authorList>
    </citation>
    <scope>NUCLEOTIDE SEQUENCE [LARGE SCALE GENOMIC DNA]</scope>
    <source>
        <strain evidence="8">H21T32</strain>
    </source>
</reference>
<dbReference type="AlphaFoldDB" id="A0A3Q9BIT0"/>
<evidence type="ECO:0000256" key="1">
    <source>
        <dbReference type="ARBA" id="ARBA00022714"/>
    </source>
</evidence>
<dbReference type="PANTHER" id="PTHR13847:SF274">
    <property type="entry name" value="RIESKE 2FE-2S IRON-SULFUR PROTEIN YHFW-RELATED"/>
    <property type="match status" value="1"/>
</dbReference>
<dbReference type="Pfam" id="PF01266">
    <property type="entry name" value="DAO"/>
    <property type="match status" value="1"/>
</dbReference>
<dbReference type="Proteomes" id="UP000273326">
    <property type="component" value="Chromosome"/>
</dbReference>
<dbReference type="KEGG" id="jeh:EJN90_00870"/>
<dbReference type="InterPro" id="IPR038010">
    <property type="entry name" value="YhfW_C"/>
</dbReference>
<dbReference type="CDD" id="cd03477">
    <property type="entry name" value="Rieske_YhfW_C"/>
    <property type="match status" value="1"/>
</dbReference>
<dbReference type="GO" id="GO:0016705">
    <property type="term" value="F:oxidoreductase activity, acting on paired donors, with incorporation or reduction of molecular oxygen"/>
    <property type="evidence" value="ECO:0007669"/>
    <property type="project" value="UniProtKB-ARBA"/>
</dbReference>
<dbReference type="InterPro" id="IPR017941">
    <property type="entry name" value="Rieske_2Fe-2S"/>
</dbReference>
<dbReference type="Gene3D" id="2.102.10.10">
    <property type="entry name" value="Rieske [2Fe-2S] iron-sulphur domain"/>
    <property type="match status" value="1"/>
</dbReference>
<keyword evidence="8" id="KW-1185">Reference proteome</keyword>
<proteinExistence type="predicted"/>
<protein>
    <submittedName>
        <fullName evidence="7">FAD-dependent oxidoreductase</fullName>
    </submittedName>
</protein>
<dbReference type="InterPro" id="IPR036188">
    <property type="entry name" value="FAD/NAD-bd_sf"/>
</dbReference>
<evidence type="ECO:0000259" key="6">
    <source>
        <dbReference type="PROSITE" id="PS51296"/>
    </source>
</evidence>
<keyword evidence="3" id="KW-0408">Iron</keyword>
<accession>A0A3Q9BIT0</accession>
<evidence type="ECO:0000256" key="2">
    <source>
        <dbReference type="ARBA" id="ARBA00022723"/>
    </source>
</evidence>
<keyword evidence="4" id="KW-0411">Iron-sulfur</keyword>
<sequence length="504" mass="56864">MDNEQNISFWSDTTNHPSFDSLKEDVSTEVAVIGAGMVGILTAWLLAKKGKEVVLLEAERVANGVSAYTTAKVTSQHALLYQTLLKLHGKEKATAYYRANEEGLSFIRQTIQDLSIECDDEEKDAIVYATTQEGKHKVLNEMKAYQTIGIEGYLSFDIPNFPMEMTAAIAVPRQMQFHPVKFLQAVVQDFVRLGGKIYEQTRAVEVKNKEKQEVIVESDHILRADKVIIATHYPINDEKGLYFSRLKISRSYALLTETNVKLPLGMYINAETPSRSFRSVRGNNGEELLLIVGENHTTGRGKNMQQHYQKLQKFSKDVFKRKEVQYQWSTQDLTTPDKIPYIGKMNRLNEHILVATGFNKWGMAQGAFAAILLTQIIDKENSPYKKLFDPTRSHLNPHTVMNLIKENSLVGKEIVSGKIAPDTKGYSDIALGEGALVTIQGERRGIYKDLEGKLYEINPTCTHMGCTVNWNDAEKTWDCPCHGSRFDKEGKVLEGPAVKPLKRR</sequence>
<dbReference type="GO" id="GO:0046872">
    <property type="term" value="F:metal ion binding"/>
    <property type="evidence" value="ECO:0007669"/>
    <property type="project" value="UniProtKB-KW"/>
</dbReference>
<dbReference type="Gene3D" id="3.50.50.60">
    <property type="entry name" value="FAD/NAD(P)-binding domain"/>
    <property type="match status" value="1"/>
</dbReference>
<keyword evidence="5" id="KW-1015">Disulfide bond</keyword>
<dbReference type="InterPro" id="IPR036922">
    <property type="entry name" value="Rieske_2Fe-2S_sf"/>
</dbReference>
<keyword evidence="1" id="KW-0001">2Fe-2S</keyword>
<dbReference type="GO" id="GO:0016020">
    <property type="term" value="C:membrane"/>
    <property type="evidence" value="ECO:0007669"/>
    <property type="project" value="InterPro"/>
</dbReference>
<dbReference type="OrthoDB" id="9767869at2"/>
<keyword evidence="2" id="KW-0479">Metal-binding</keyword>
<evidence type="ECO:0000256" key="4">
    <source>
        <dbReference type="ARBA" id="ARBA00023014"/>
    </source>
</evidence>
<dbReference type="SUPFAM" id="SSF51971">
    <property type="entry name" value="Nucleotide-binding domain"/>
    <property type="match status" value="1"/>
</dbReference>
<dbReference type="Gene3D" id="3.30.9.10">
    <property type="entry name" value="D-Amino Acid Oxidase, subunit A, domain 2"/>
    <property type="match status" value="1"/>
</dbReference>
<organism evidence="7 8">
    <name type="scientific">Jeotgalibaca ciconiae</name>
    <dbReference type="NCBI Taxonomy" id="2496265"/>
    <lineage>
        <taxon>Bacteria</taxon>
        <taxon>Bacillati</taxon>
        <taxon>Bacillota</taxon>
        <taxon>Bacilli</taxon>
        <taxon>Lactobacillales</taxon>
        <taxon>Carnobacteriaceae</taxon>
        <taxon>Jeotgalibaca</taxon>
    </lineage>
</organism>
<dbReference type="FunFam" id="2.102.10.10:FF:000014">
    <property type="entry name" value="Oxidoreductase, FAD dependent"/>
    <property type="match status" value="1"/>
</dbReference>